<protein>
    <submittedName>
        <fullName evidence="3">Predicted protein</fullName>
    </submittedName>
</protein>
<dbReference type="PaxDb" id="4513-MLOC_556.2"/>
<keyword evidence="2" id="KW-0812">Transmembrane</keyword>
<dbReference type="Gramene" id="HORVU.MOREX.r3.4HG0410720.1">
    <property type="protein sequence ID" value="HORVU.MOREX.r3.4HG0410720.1"/>
    <property type="gene ID" value="HORVU.MOREX.r3.4HG0410720"/>
</dbReference>
<organism evidence="3">
    <name type="scientific">Hordeum vulgare subsp. vulgare</name>
    <name type="common">Domesticated barley</name>
    <dbReference type="NCBI Taxonomy" id="112509"/>
    <lineage>
        <taxon>Eukaryota</taxon>
        <taxon>Viridiplantae</taxon>
        <taxon>Streptophyta</taxon>
        <taxon>Embryophyta</taxon>
        <taxon>Tracheophyta</taxon>
        <taxon>Spermatophyta</taxon>
        <taxon>Magnoliopsida</taxon>
        <taxon>Liliopsida</taxon>
        <taxon>Poales</taxon>
        <taxon>Poaceae</taxon>
        <taxon>BOP clade</taxon>
        <taxon>Pooideae</taxon>
        <taxon>Triticodae</taxon>
        <taxon>Triticeae</taxon>
        <taxon>Hordeinae</taxon>
        <taxon>Hordeum</taxon>
    </lineage>
</organism>
<evidence type="ECO:0000256" key="1">
    <source>
        <dbReference type="SAM" id="MobiDB-lite"/>
    </source>
</evidence>
<dbReference type="ExpressionAtlas" id="F2DTV5">
    <property type="expression patterns" value="baseline and differential"/>
</dbReference>
<dbReference type="OrthoDB" id="783284at2759"/>
<name>F2DTV5_HORVV</name>
<keyword evidence="2" id="KW-1133">Transmembrane helix</keyword>
<sequence length="134" mass="14366">MAAAFSPHLAATGPLLPAFRPPARLLRPAASGARIALRRSSRYPYPLARNSGWFQNATRLRTENNPKKALFASETDSPNTEISKQSSTSDANSSPDGPPVLTILAGIVVFFLLLWVIGSIFTWIVGLVFGAAKS</sequence>
<dbReference type="Proteomes" id="UP000011116">
    <property type="component" value="Chromosome 4H"/>
</dbReference>
<dbReference type="EMBL" id="AK367323">
    <property type="protein sequence ID" value="BAJ98526.1"/>
    <property type="molecule type" value="mRNA"/>
</dbReference>
<keyword evidence="2" id="KW-0472">Membrane</keyword>
<reference evidence="3" key="1">
    <citation type="journal article" date="2011" name="Plant Physiol.">
        <title>Comprehensive sequence analysis of 24,783 barley full-length cDNAs derived from 12 clone libraries.</title>
        <authorList>
            <person name="Matsumoto T."/>
            <person name="Tanaka T."/>
            <person name="Sakai H."/>
            <person name="Amano N."/>
            <person name="Kanamori H."/>
            <person name="Kurita K."/>
            <person name="Kikuta A."/>
            <person name="Kamiya K."/>
            <person name="Yamamoto M."/>
            <person name="Ikawa H."/>
            <person name="Fujii N."/>
            <person name="Hori K."/>
            <person name="Itoh T."/>
            <person name="Sato K."/>
        </authorList>
    </citation>
    <scope>NUCLEOTIDE SEQUENCE</scope>
    <source>
        <tissue evidence="3">Shoot and root</tissue>
    </source>
</reference>
<dbReference type="AlphaFoldDB" id="F2DTV5"/>
<dbReference type="OMA" id="FWTRTEH"/>
<reference evidence="5" key="2">
    <citation type="journal article" date="2012" name="Nature">
        <title>A physical, genetic and functional sequence assembly of the barley genome.</title>
        <authorList>
            <consortium name="The International Barley Genome Sequencing Consortium"/>
            <person name="Mayer K.F."/>
            <person name="Waugh R."/>
            <person name="Brown J.W."/>
            <person name="Schulman A."/>
            <person name="Langridge P."/>
            <person name="Platzer M."/>
            <person name="Fincher G.B."/>
            <person name="Muehlbauer G.J."/>
            <person name="Sato K."/>
            <person name="Close T.J."/>
            <person name="Wise R.P."/>
            <person name="Stein N."/>
        </authorList>
    </citation>
    <scope>NUCLEOTIDE SEQUENCE [LARGE SCALE GENOMIC DNA]</scope>
    <source>
        <strain evidence="5">cv. Morex</strain>
    </source>
</reference>
<proteinExistence type="evidence at transcript level"/>
<dbReference type="eggNOG" id="ENOG502S76W">
    <property type="taxonomic scope" value="Eukaryota"/>
</dbReference>
<reference evidence="4" key="4">
    <citation type="submission" date="2022-01" db="UniProtKB">
        <authorList>
            <consortium name="EnsemblPlants"/>
        </authorList>
    </citation>
    <scope>IDENTIFICATION</scope>
    <source>
        <strain evidence="4">subsp. vulgare</strain>
    </source>
</reference>
<evidence type="ECO:0000313" key="5">
    <source>
        <dbReference type="Proteomes" id="UP000011116"/>
    </source>
</evidence>
<accession>F2DTV5</accession>
<dbReference type="Gramene" id="HORVU.MOREX.r2.4HG0342170.1">
    <property type="protein sequence ID" value="HORVU.MOREX.r2.4HG0342170.1"/>
    <property type="gene ID" value="HORVU.MOREX.r2.4HG0342170"/>
</dbReference>
<feature type="transmembrane region" description="Helical" evidence="2">
    <location>
        <begin position="103"/>
        <end position="129"/>
    </location>
</feature>
<evidence type="ECO:0000313" key="3">
    <source>
        <dbReference type="EMBL" id="BAJ98526.1"/>
    </source>
</evidence>
<evidence type="ECO:0000256" key="2">
    <source>
        <dbReference type="SAM" id="Phobius"/>
    </source>
</evidence>
<gene>
    <name evidence="4" type="primary">LOC123449801</name>
</gene>
<dbReference type="KEGG" id="hvg:123449801"/>
<evidence type="ECO:0000313" key="4">
    <source>
        <dbReference type="EnsemblPlants" id="HORVU.MOREX.r3.4HG0410720.1"/>
    </source>
</evidence>
<feature type="compositionally biased region" description="Polar residues" evidence="1">
    <location>
        <begin position="74"/>
        <end position="95"/>
    </location>
</feature>
<dbReference type="GeneID" id="123449801"/>
<dbReference type="RefSeq" id="XP_044983069.1">
    <property type="nucleotide sequence ID" value="XM_045127134.1"/>
</dbReference>
<feature type="region of interest" description="Disordered" evidence="1">
    <location>
        <begin position="64"/>
        <end position="96"/>
    </location>
</feature>
<dbReference type="EnsemblPlants" id="HORVU.MOREX.r3.4HG0410720.1">
    <property type="protein sequence ID" value="HORVU.MOREX.r3.4HG0410720.1"/>
    <property type="gene ID" value="HORVU.MOREX.r3.4HG0410720"/>
</dbReference>
<keyword evidence="5" id="KW-1185">Reference proteome</keyword>
<reference evidence="4" key="3">
    <citation type="submission" date="2020-10" db="EMBL/GenBank/DDBJ databases">
        <authorList>
            <person name="Scholz U."/>
            <person name="Mascher M."/>
            <person name="Fiebig A."/>
        </authorList>
    </citation>
    <scope>NUCLEOTIDE SEQUENCE [LARGE SCALE GENOMIC DNA]</scope>
    <source>
        <strain evidence="4">cv. Morex</strain>
    </source>
</reference>